<reference evidence="1 2" key="1">
    <citation type="submission" date="2015-01" db="EMBL/GenBank/DDBJ databases">
        <title>Evolution of Trichinella species and genotypes.</title>
        <authorList>
            <person name="Korhonen P.K."/>
            <person name="Edoardo P."/>
            <person name="Giuseppe L.R."/>
            <person name="Gasser R.B."/>
        </authorList>
    </citation>
    <scope>NUCLEOTIDE SEQUENCE [LARGE SCALE GENOMIC DNA]</scope>
    <source>
        <strain evidence="1">ISS1029</strain>
    </source>
</reference>
<protein>
    <submittedName>
        <fullName evidence="1">Uncharacterized protein</fullName>
    </submittedName>
</protein>
<gene>
    <name evidence="1" type="ORF">T11_13614</name>
</gene>
<evidence type="ECO:0000313" key="2">
    <source>
        <dbReference type="Proteomes" id="UP000055024"/>
    </source>
</evidence>
<dbReference type="AlphaFoldDB" id="A0A0V1HHU1"/>
<keyword evidence="2" id="KW-1185">Reference proteome</keyword>
<dbReference type="Proteomes" id="UP000055024">
    <property type="component" value="Unassembled WGS sequence"/>
</dbReference>
<evidence type="ECO:0000313" key="1">
    <source>
        <dbReference type="EMBL" id="KRZ10259.1"/>
    </source>
</evidence>
<sequence>MAHLSSTSNEMVAANFGNVVDDGIHQDCQKTNQLIVRGNAELKPESNIPHPPKIRKINL</sequence>
<dbReference type="OrthoDB" id="10523336at2759"/>
<name>A0A0V1HHU1_9BILA</name>
<organism evidence="1 2">
    <name type="scientific">Trichinella zimbabwensis</name>
    <dbReference type="NCBI Taxonomy" id="268475"/>
    <lineage>
        <taxon>Eukaryota</taxon>
        <taxon>Metazoa</taxon>
        <taxon>Ecdysozoa</taxon>
        <taxon>Nematoda</taxon>
        <taxon>Enoplea</taxon>
        <taxon>Dorylaimia</taxon>
        <taxon>Trichinellida</taxon>
        <taxon>Trichinellidae</taxon>
        <taxon>Trichinella</taxon>
    </lineage>
</organism>
<dbReference type="EMBL" id="JYDP01000062">
    <property type="protein sequence ID" value="KRZ10259.1"/>
    <property type="molecule type" value="Genomic_DNA"/>
</dbReference>
<proteinExistence type="predicted"/>
<accession>A0A0V1HHU1</accession>
<comment type="caution">
    <text evidence="1">The sequence shown here is derived from an EMBL/GenBank/DDBJ whole genome shotgun (WGS) entry which is preliminary data.</text>
</comment>